<organism evidence="3 4">
    <name type="scientific">Desulfosarcina widdelii</name>
    <dbReference type="NCBI Taxonomy" id="947919"/>
    <lineage>
        <taxon>Bacteria</taxon>
        <taxon>Pseudomonadati</taxon>
        <taxon>Thermodesulfobacteriota</taxon>
        <taxon>Desulfobacteria</taxon>
        <taxon>Desulfobacterales</taxon>
        <taxon>Desulfosarcinaceae</taxon>
        <taxon>Desulfosarcina</taxon>
    </lineage>
</organism>
<feature type="domain" description="Type II secretion system protein GspB C-terminal" evidence="2">
    <location>
        <begin position="60"/>
        <end position="112"/>
    </location>
</feature>
<dbReference type="KEGG" id="dwd:DSCW_43270"/>
<dbReference type="GO" id="GO:0015627">
    <property type="term" value="C:type II protein secretion system complex"/>
    <property type="evidence" value="ECO:0007669"/>
    <property type="project" value="InterPro"/>
</dbReference>
<feature type="compositionally biased region" description="Basic and acidic residues" evidence="1">
    <location>
        <begin position="30"/>
        <end position="41"/>
    </location>
</feature>
<sequence>MVAKAPPLRPPETHSQPQSPEPNDATVPADPHRAAPRDTVKPSRIPTSSEKSDKTYRSDPRIELQALVWSPDAAERFVIVNDRLIKEGGSIEGITIVRINPDDVLVSEGSQRWHEAFKIR</sequence>
<name>A0A5K7Z829_9BACT</name>
<feature type="compositionally biased region" description="Basic and acidic residues" evidence="1">
    <location>
        <begin position="50"/>
        <end position="59"/>
    </location>
</feature>
<protein>
    <recommendedName>
        <fullName evidence="2">Type II secretion system protein GspB C-terminal domain-containing protein</fullName>
    </recommendedName>
</protein>
<evidence type="ECO:0000259" key="2">
    <source>
        <dbReference type="Pfam" id="PF16537"/>
    </source>
</evidence>
<evidence type="ECO:0000256" key="1">
    <source>
        <dbReference type="SAM" id="MobiDB-lite"/>
    </source>
</evidence>
<dbReference type="InterPro" id="IPR032389">
    <property type="entry name" value="GspB_C"/>
</dbReference>
<dbReference type="Pfam" id="PF16537">
    <property type="entry name" value="T2SSB"/>
    <property type="match status" value="1"/>
</dbReference>
<evidence type="ECO:0000313" key="4">
    <source>
        <dbReference type="Proteomes" id="UP000427769"/>
    </source>
</evidence>
<feature type="region of interest" description="Disordered" evidence="1">
    <location>
        <begin position="1"/>
        <end position="59"/>
    </location>
</feature>
<evidence type="ECO:0000313" key="3">
    <source>
        <dbReference type="EMBL" id="BBO76910.1"/>
    </source>
</evidence>
<dbReference type="Proteomes" id="UP000427769">
    <property type="component" value="Chromosome"/>
</dbReference>
<accession>A0A5K7Z829</accession>
<dbReference type="AlphaFoldDB" id="A0A5K7Z829"/>
<proteinExistence type="predicted"/>
<reference evidence="3 4" key="1">
    <citation type="submission" date="2019-11" db="EMBL/GenBank/DDBJ databases">
        <title>Comparative genomics of hydrocarbon-degrading Desulfosarcina strains.</title>
        <authorList>
            <person name="Watanabe M."/>
            <person name="Kojima H."/>
            <person name="Fukui M."/>
        </authorList>
    </citation>
    <scope>NUCLEOTIDE SEQUENCE [LARGE SCALE GENOMIC DNA]</scope>
    <source>
        <strain evidence="3 4">PP31</strain>
    </source>
</reference>
<gene>
    <name evidence="3" type="ORF">DSCW_43270</name>
</gene>
<keyword evidence="4" id="KW-1185">Reference proteome</keyword>
<dbReference type="EMBL" id="AP021875">
    <property type="protein sequence ID" value="BBO76910.1"/>
    <property type="molecule type" value="Genomic_DNA"/>
</dbReference>